<feature type="region of interest" description="Disordered" evidence="1">
    <location>
        <begin position="93"/>
        <end position="132"/>
    </location>
</feature>
<dbReference type="Proteomes" id="UP001175226">
    <property type="component" value="Unassembled WGS sequence"/>
</dbReference>
<organism evidence="2 3">
    <name type="scientific">Armillaria borealis</name>
    <dbReference type="NCBI Taxonomy" id="47425"/>
    <lineage>
        <taxon>Eukaryota</taxon>
        <taxon>Fungi</taxon>
        <taxon>Dikarya</taxon>
        <taxon>Basidiomycota</taxon>
        <taxon>Agaricomycotina</taxon>
        <taxon>Agaricomycetes</taxon>
        <taxon>Agaricomycetidae</taxon>
        <taxon>Agaricales</taxon>
        <taxon>Marasmiineae</taxon>
        <taxon>Physalacriaceae</taxon>
        <taxon>Armillaria</taxon>
    </lineage>
</organism>
<gene>
    <name evidence="2" type="ORF">EV421DRAFT_1899430</name>
</gene>
<sequence length="469" mass="52965">MHVTAAKLEVLRQQELQKEKEQLRLEAEERQRKLELEEAMANKKQDDLDREKERQDEENKNLLVAAGEEGDSESDLMDPKTAAMAELRKRRRIAEGKKKVGSAEAQKRKVRSASLVESGEEGGNVSAGPSVPKCLKMEPEPIAQDKVFTGSGRCGKCHTDKAICFICGGVHTCQRCHVKKARCTFNKGGEDSGATESPNVFKLLQDISSRLMCLEDKVDAITGHVEDLVNDYNVNNEVKYPEDFIPKSVKAEFEASRLELQKARDIYCKVLCEVAKHRLDRDMALIKAEGLTALSSDLLLGMDDPYKILNKLFWIGSIGAADLRDKMLACNKFLRACWDFYNAHGRRVEWQLWKRLLKDQEGYRVEDSDEPLDLEEEIRNDMIPGAESVGILELDALIKMPMPELDPEEEAKKERCRQVTARLRVERHEKGEVVESEVEMYEDLEPVLVQGVEKEKDVEMAGPSGASTA</sequence>
<feature type="region of interest" description="Disordered" evidence="1">
    <location>
        <begin position="34"/>
        <end position="76"/>
    </location>
</feature>
<accession>A0AA39MX69</accession>
<comment type="caution">
    <text evidence="2">The sequence shown here is derived from an EMBL/GenBank/DDBJ whole genome shotgun (WGS) entry which is preliminary data.</text>
</comment>
<feature type="compositionally biased region" description="Basic and acidic residues" evidence="1">
    <location>
        <begin position="34"/>
        <end position="60"/>
    </location>
</feature>
<dbReference type="EMBL" id="JAUEPT010000007">
    <property type="protein sequence ID" value="KAK0449942.1"/>
    <property type="molecule type" value="Genomic_DNA"/>
</dbReference>
<keyword evidence="3" id="KW-1185">Reference proteome</keyword>
<evidence type="ECO:0000256" key="1">
    <source>
        <dbReference type="SAM" id="MobiDB-lite"/>
    </source>
</evidence>
<dbReference type="AlphaFoldDB" id="A0AA39MX69"/>
<reference evidence="2" key="1">
    <citation type="submission" date="2023-06" db="EMBL/GenBank/DDBJ databases">
        <authorList>
            <consortium name="Lawrence Berkeley National Laboratory"/>
            <person name="Ahrendt S."/>
            <person name="Sahu N."/>
            <person name="Indic B."/>
            <person name="Wong-Bajracharya J."/>
            <person name="Merenyi Z."/>
            <person name="Ke H.-M."/>
            <person name="Monk M."/>
            <person name="Kocsube S."/>
            <person name="Drula E."/>
            <person name="Lipzen A."/>
            <person name="Balint B."/>
            <person name="Henrissat B."/>
            <person name="Andreopoulos B."/>
            <person name="Martin F.M."/>
            <person name="Harder C.B."/>
            <person name="Rigling D."/>
            <person name="Ford K.L."/>
            <person name="Foster G.D."/>
            <person name="Pangilinan J."/>
            <person name="Papanicolaou A."/>
            <person name="Barry K."/>
            <person name="LaButti K."/>
            <person name="Viragh M."/>
            <person name="Koriabine M."/>
            <person name="Yan M."/>
            <person name="Riley R."/>
            <person name="Champramary S."/>
            <person name="Plett K.L."/>
            <person name="Tsai I.J."/>
            <person name="Slot J."/>
            <person name="Sipos G."/>
            <person name="Plett J."/>
            <person name="Nagy L.G."/>
            <person name="Grigoriev I.V."/>
        </authorList>
    </citation>
    <scope>NUCLEOTIDE SEQUENCE</scope>
    <source>
        <strain evidence="2">FPL87.14</strain>
    </source>
</reference>
<proteinExistence type="predicted"/>
<name>A0AA39MX69_9AGAR</name>
<protein>
    <submittedName>
        <fullName evidence="2">Uncharacterized protein</fullName>
    </submittedName>
</protein>
<evidence type="ECO:0000313" key="3">
    <source>
        <dbReference type="Proteomes" id="UP001175226"/>
    </source>
</evidence>
<evidence type="ECO:0000313" key="2">
    <source>
        <dbReference type="EMBL" id="KAK0449942.1"/>
    </source>
</evidence>